<evidence type="ECO:0000256" key="3">
    <source>
        <dbReference type="ARBA" id="ARBA00023110"/>
    </source>
</evidence>
<feature type="signal peptide" evidence="8">
    <location>
        <begin position="1"/>
        <end position="19"/>
    </location>
</feature>
<dbReference type="EMBL" id="FNDS01000007">
    <property type="protein sequence ID" value="SDI25413.1"/>
    <property type="molecule type" value="Genomic_DNA"/>
</dbReference>
<dbReference type="SUPFAM" id="SSF54534">
    <property type="entry name" value="FKBP-like"/>
    <property type="match status" value="1"/>
</dbReference>
<evidence type="ECO:0000256" key="8">
    <source>
        <dbReference type="SAM" id="SignalP"/>
    </source>
</evidence>
<comment type="catalytic activity">
    <reaction evidence="1 5 6">
        <text>[protein]-peptidylproline (omega=180) = [protein]-peptidylproline (omega=0)</text>
        <dbReference type="Rhea" id="RHEA:16237"/>
        <dbReference type="Rhea" id="RHEA-COMP:10747"/>
        <dbReference type="Rhea" id="RHEA-COMP:10748"/>
        <dbReference type="ChEBI" id="CHEBI:83833"/>
        <dbReference type="ChEBI" id="CHEBI:83834"/>
        <dbReference type="EC" id="5.2.1.8"/>
    </reaction>
</comment>
<accession>A0A1G8J2X7</accession>
<evidence type="ECO:0000256" key="2">
    <source>
        <dbReference type="ARBA" id="ARBA00006577"/>
    </source>
</evidence>
<feature type="coiled-coil region" evidence="7">
    <location>
        <begin position="66"/>
        <end position="93"/>
    </location>
</feature>
<dbReference type="GO" id="GO:0003755">
    <property type="term" value="F:peptidyl-prolyl cis-trans isomerase activity"/>
    <property type="evidence" value="ECO:0007669"/>
    <property type="project" value="UniProtKB-UniRule"/>
</dbReference>
<keyword evidence="3 5" id="KW-0697">Rotamase</keyword>
<dbReference type="InterPro" id="IPR046357">
    <property type="entry name" value="PPIase_dom_sf"/>
</dbReference>
<dbReference type="AlphaFoldDB" id="A0A1G8J2X7"/>
<evidence type="ECO:0000256" key="5">
    <source>
        <dbReference type="PROSITE-ProRule" id="PRU00277"/>
    </source>
</evidence>
<dbReference type="RefSeq" id="WP_090264280.1">
    <property type="nucleotide sequence ID" value="NZ_FNDS01000007.1"/>
</dbReference>
<dbReference type="PROSITE" id="PS50059">
    <property type="entry name" value="FKBP_PPIASE"/>
    <property type="match status" value="1"/>
</dbReference>
<dbReference type="InterPro" id="IPR036944">
    <property type="entry name" value="PPIase_FKBP_N_sf"/>
</dbReference>
<evidence type="ECO:0000256" key="7">
    <source>
        <dbReference type="SAM" id="Coils"/>
    </source>
</evidence>
<dbReference type="Proteomes" id="UP000199636">
    <property type="component" value="Unassembled WGS sequence"/>
</dbReference>
<evidence type="ECO:0000259" key="9">
    <source>
        <dbReference type="PROSITE" id="PS50059"/>
    </source>
</evidence>
<dbReference type="Gene3D" id="3.10.50.40">
    <property type="match status" value="1"/>
</dbReference>
<proteinExistence type="inferred from homology"/>
<keyword evidence="7" id="KW-0175">Coiled coil</keyword>
<protein>
    <recommendedName>
        <fullName evidence="6">Peptidyl-prolyl cis-trans isomerase</fullName>
        <ecNumber evidence="6">5.2.1.8</ecNumber>
    </recommendedName>
</protein>
<organism evidence="10 11">
    <name type="scientific">Pseudomonas panipatensis</name>
    <dbReference type="NCBI Taxonomy" id="428992"/>
    <lineage>
        <taxon>Bacteria</taxon>
        <taxon>Pseudomonadati</taxon>
        <taxon>Pseudomonadota</taxon>
        <taxon>Gammaproteobacteria</taxon>
        <taxon>Pseudomonadales</taxon>
        <taxon>Pseudomonadaceae</taxon>
        <taxon>Pseudomonas</taxon>
    </lineage>
</organism>
<reference evidence="11" key="1">
    <citation type="submission" date="2016-10" db="EMBL/GenBank/DDBJ databases">
        <authorList>
            <person name="Varghese N."/>
            <person name="Submissions S."/>
        </authorList>
    </citation>
    <scope>NUCLEOTIDE SEQUENCE [LARGE SCALE GENOMIC DNA]</scope>
    <source>
        <strain evidence="11">CCM 7469</strain>
    </source>
</reference>
<feature type="chain" id="PRO_5011512339" description="Peptidyl-prolyl cis-trans isomerase" evidence="8">
    <location>
        <begin position="20"/>
        <end position="216"/>
    </location>
</feature>
<evidence type="ECO:0000256" key="1">
    <source>
        <dbReference type="ARBA" id="ARBA00000971"/>
    </source>
</evidence>
<feature type="domain" description="PPIase FKBP-type" evidence="9">
    <location>
        <begin position="133"/>
        <end position="216"/>
    </location>
</feature>
<evidence type="ECO:0000313" key="10">
    <source>
        <dbReference type="EMBL" id="SDI25413.1"/>
    </source>
</evidence>
<dbReference type="EC" id="5.2.1.8" evidence="6"/>
<dbReference type="STRING" id="428992.SAMN05216272_107105"/>
<dbReference type="OrthoDB" id="9814548at2"/>
<sequence>MSRHLLFALLCCGPLAAAAAPQDETAYSIGVSLGQRLQQEVPPGALPDLLEGLRQGYRGEALALPRERIDALLAAHERQVQQQNEQASSEDAARVAERRFLVREKARFGVHELNGGVLVSELRSGHGAIAPNAREVQVSYAGQLADGTPFDASDKPQWFRLDAVIPGWRTALAAMPVGAKWRVVIPSAQAYGAQGAGGVIPPYAALVFEIELLGSR</sequence>
<keyword evidence="8" id="KW-0732">Signal</keyword>
<comment type="similarity">
    <text evidence="2 6">Belongs to the FKBP-type PPIase family.</text>
</comment>
<evidence type="ECO:0000256" key="4">
    <source>
        <dbReference type="ARBA" id="ARBA00023235"/>
    </source>
</evidence>
<dbReference type="Gene3D" id="1.10.287.460">
    <property type="entry name" value="Peptidyl-prolyl cis-trans isomerase, FKBP-type, N-terminal domain"/>
    <property type="match status" value="1"/>
</dbReference>
<keyword evidence="11" id="KW-1185">Reference proteome</keyword>
<gene>
    <name evidence="10" type="ORF">SAMN05216272_107105</name>
</gene>
<dbReference type="InterPro" id="IPR000774">
    <property type="entry name" value="PPIase_FKBP_N"/>
</dbReference>
<evidence type="ECO:0000256" key="6">
    <source>
        <dbReference type="RuleBase" id="RU003915"/>
    </source>
</evidence>
<dbReference type="Pfam" id="PF00254">
    <property type="entry name" value="FKBP_C"/>
    <property type="match status" value="1"/>
</dbReference>
<dbReference type="GO" id="GO:0006457">
    <property type="term" value="P:protein folding"/>
    <property type="evidence" value="ECO:0007669"/>
    <property type="project" value="InterPro"/>
</dbReference>
<evidence type="ECO:0000313" key="11">
    <source>
        <dbReference type="Proteomes" id="UP000199636"/>
    </source>
</evidence>
<dbReference type="PANTHER" id="PTHR43811:SF23">
    <property type="entry name" value="FKBP-TYPE 22 KDA PEPTIDYL-PROLYL CIS-TRANS ISOMERASE"/>
    <property type="match status" value="1"/>
</dbReference>
<name>A0A1G8J2X7_9PSED</name>
<dbReference type="InterPro" id="IPR001179">
    <property type="entry name" value="PPIase_FKBP_dom"/>
</dbReference>
<keyword evidence="4 5" id="KW-0413">Isomerase</keyword>
<dbReference type="Pfam" id="PF01346">
    <property type="entry name" value="FKBP_N"/>
    <property type="match status" value="1"/>
</dbReference>
<dbReference type="PANTHER" id="PTHR43811">
    <property type="entry name" value="FKBP-TYPE PEPTIDYL-PROLYL CIS-TRANS ISOMERASE FKPA"/>
    <property type="match status" value="1"/>
</dbReference>